<accession>A0AAW7Z2P4</accession>
<evidence type="ECO:0000313" key="1">
    <source>
        <dbReference type="EMBL" id="AMJ74923.1"/>
    </source>
</evidence>
<gene>
    <name evidence="1" type="ORF">AVL57_13685</name>
    <name evidence="2" type="ORF">Q4527_07940</name>
</gene>
<dbReference type="Gene3D" id="3.15.10.40">
    <property type="entry name" value="Uncharacterised protein PF07273, DUF1439"/>
    <property type="match status" value="1"/>
</dbReference>
<dbReference type="AlphaFoldDB" id="A0AAW7Z2P4"/>
<reference evidence="1 3" key="1">
    <citation type="submission" date="2015-12" db="EMBL/GenBank/DDBJ databases">
        <title>Intraspecies pangenome expansion in the marine bacterium Alteromonas.</title>
        <authorList>
            <person name="Lopez-Perez M."/>
            <person name="Rodriguez-Valera F."/>
        </authorList>
    </citation>
    <scope>NUCLEOTIDE SEQUENCE [LARGE SCALE GENOMIC DNA]</scope>
    <source>
        <strain evidence="1 3">LMG 21861</strain>
    </source>
</reference>
<evidence type="ECO:0000313" key="2">
    <source>
        <dbReference type="EMBL" id="MDO6577320.1"/>
    </source>
</evidence>
<sequence>MKLGLRDRGMLLISQLLIKLGRLRYDQFSTDELNALLSENLPQSFPLAIPAGQANVVVNSGKLTLNALDNRLCLQLLASITINVAETTIYRAHLIITLSASPDYNVNESTLYFIDKQVDNITMVNDDYALLKDTQFLLSRFVPGNLDALLGRSLKNILSLVTVGTSDQAVEYLKLYLSGSKQAVLDFHKPQIEKAILDKMATLPVHHIMREDQWREVLFARYGKSVRVEEASLRFYF</sequence>
<evidence type="ECO:0000313" key="4">
    <source>
        <dbReference type="Proteomes" id="UP001170717"/>
    </source>
</evidence>
<dbReference type="Proteomes" id="UP001170717">
    <property type="component" value="Unassembled WGS sequence"/>
</dbReference>
<dbReference type="EMBL" id="CP013926">
    <property type="protein sequence ID" value="AMJ74923.1"/>
    <property type="molecule type" value="Genomic_DNA"/>
</dbReference>
<evidence type="ECO:0000313" key="3">
    <source>
        <dbReference type="Proteomes" id="UP000056750"/>
    </source>
</evidence>
<dbReference type="Proteomes" id="UP000056750">
    <property type="component" value="Chromosome"/>
</dbReference>
<reference evidence="2" key="2">
    <citation type="submission" date="2023-07" db="EMBL/GenBank/DDBJ databases">
        <title>Genome content predicts the carbon catabolic preferences of heterotrophic bacteria.</title>
        <authorList>
            <person name="Gralka M."/>
        </authorList>
    </citation>
    <scope>NUCLEOTIDE SEQUENCE</scope>
    <source>
        <strain evidence="2">F2M12</strain>
    </source>
</reference>
<keyword evidence="3" id="KW-1185">Reference proteome</keyword>
<dbReference type="RefSeq" id="WP_057790892.1">
    <property type="nucleotide sequence ID" value="NZ_CP013926.1"/>
</dbReference>
<name>A0AAW7Z2P4_9ALTE</name>
<protein>
    <submittedName>
        <fullName evidence="2">DUF1439 domain-containing protein</fullName>
    </submittedName>
</protein>
<dbReference type="EMBL" id="JAUOQI010000004">
    <property type="protein sequence ID" value="MDO6577320.1"/>
    <property type="molecule type" value="Genomic_DNA"/>
</dbReference>
<organism evidence="2 4">
    <name type="scientific">Alteromonas stellipolaris</name>
    <dbReference type="NCBI Taxonomy" id="233316"/>
    <lineage>
        <taxon>Bacteria</taxon>
        <taxon>Pseudomonadati</taxon>
        <taxon>Pseudomonadota</taxon>
        <taxon>Gammaproteobacteria</taxon>
        <taxon>Alteromonadales</taxon>
        <taxon>Alteromonadaceae</taxon>
        <taxon>Alteromonas/Salinimonas group</taxon>
        <taxon>Alteromonas</taxon>
    </lineage>
</organism>
<dbReference type="KEGG" id="asq:AVL57_13685"/>
<proteinExistence type="predicted"/>